<evidence type="ECO:0000313" key="5">
    <source>
        <dbReference type="Proteomes" id="UP000247586"/>
    </source>
</evidence>
<dbReference type="STRING" id="1293036.GCA_001315825_00344"/>
<evidence type="ECO:0000256" key="1">
    <source>
        <dbReference type="ARBA" id="ARBA00022679"/>
    </source>
</evidence>
<dbReference type="PANTHER" id="PTHR43864:SF1">
    <property type="entry name" value="XANTHINE PHOSPHORIBOSYLTRANSFERASE"/>
    <property type="match status" value="1"/>
</dbReference>
<dbReference type="Proteomes" id="UP000247586">
    <property type="component" value="Chromosome"/>
</dbReference>
<dbReference type="Gene3D" id="3.40.50.2020">
    <property type="match status" value="1"/>
</dbReference>
<dbReference type="Pfam" id="PF00156">
    <property type="entry name" value="Pribosyltran"/>
    <property type="match status" value="1"/>
</dbReference>
<dbReference type="OrthoDB" id="31493at2157"/>
<keyword evidence="1 4" id="KW-0808">Transferase</keyword>
<evidence type="ECO:0000256" key="2">
    <source>
        <dbReference type="ARBA" id="ARBA00022726"/>
    </source>
</evidence>
<reference evidence="4 5" key="1">
    <citation type="submission" date="2018-05" db="EMBL/GenBank/DDBJ databases">
        <title>Complete Genome Sequences of Extremely Thermoacidophilic, Metal-Mobilizing Type-Strain Members of the Archaeal Family Sulfolobaceae: Acidianus brierleyi DSM-1651T, Acidianus sulfidivorans DSM-18786T, Metallosphaera hakonensis DSM-7519T, and Metallosphaera prunae DSM-10039T.</title>
        <authorList>
            <person name="Counts J.A."/>
            <person name="Kelly R.M."/>
        </authorList>
    </citation>
    <scope>NUCLEOTIDE SEQUENCE [LARGE SCALE GENOMIC DNA]</scope>
    <source>
        <strain evidence="4 5">HO1-1</strain>
    </source>
</reference>
<dbReference type="GeneID" id="36835094"/>
<dbReference type="RefSeq" id="WP_054836105.1">
    <property type="nucleotide sequence ID" value="NZ_BBBA01000001.1"/>
</dbReference>
<dbReference type="EMBL" id="CP029287">
    <property type="protein sequence ID" value="AWR99489.1"/>
    <property type="molecule type" value="Genomic_DNA"/>
</dbReference>
<reference evidence="5" key="3">
    <citation type="submission" date="2020-03" db="EMBL/GenBank/DDBJ databases">
        <title>Sequencing and Assembly of Multiple Reported Metal-Biooxidizing Members of the Extremely Thermoacidophilic Archaeal Family Sulfolobaceae.</title>
        <authorList>
            <person name="Counts J.A."/>
            <person name="Kelly R.M."/>
        </authorList>
    </citation>
    <scope>NUCLEOTIDE SEQUENCE [LARGE SCALE GENOMIC DNA]</scope>
    <source>
        <strain evidence="5">HO1-1</strain>
    </source>
</reference>
<keyword evidence="4" id="KW-0328">Glycosyltransferase</keyword>
<reference evidence="5" key="2">
    <citation type="submission" date="2020-03" db="EMBL/GenBank/DDBJ databases">
        <title>Complete Genome Sequences of Extremely Thermoacidophilic, Metal-Mobilizing Type-Strain Members of the Archaeal Family Sulfolobaceae: Acidianus brierleyi DSM-1651T, Acidianus sulfidivorans DSM-18786T, Metallosphaera hakonensis DSM-7519T, and Metallosphaera prunae DSM-10039T.</title>
        <authorList>
            <person name="Counts J.A."/>
            <person name="Kelly R.M."/>
        </authorList>
    </citation>
    <scope>NUCLEOTIDE SEQUENCE [LARGE SCALE GENOMIC DNA]</scope>
    <source>
        <strain evidence="5">HO1-1</strain>
    </source>
</reference>
<keyword evidence="5" id="KW-1185">Reference proteome</keyword>
<dbReference type="GO" id="GO:0006166">
    <property type="term" value="P:purine ribonucleoside salvage"/>
    <property type="evidence" value="ECO:0007669"/>
    <property type="project" value="UniProtKB-KW"/>
</dbReference>
<dbReference type="SUPFAM" id="SSF53271">
    <property type="entry name" value="PRTase-like"/>
    <property type="match status" value="1"/>
</dbReference>
<evidence type="ECO:0000313" key="4">
    <source>
        <dbReference type="EMBL" id="AWR99489.1"/>
    </source>
</evidence>
<dbReference type="AlphaFoldDB" id="A0A2U9ITW8"/>
<dbReference type="CDD" id="cd06223">
    <property type="entry name" value="PRTases_typeI"/>
    <property type="match status" value="1"/>
</dbReference>
<dbReference type="InterPro" id="IPR029057">
    <property type="entry name" value="PRTase-like"/>
</dbReference>
<dbReference type="PANTHER" id="PTHR43864">
    <property type="entry name" value="HYPOXANTHINE/GUANINE PHOSPHORIBOSYLTRANSFERASE"/>
    <property type="match status" value="1"/>
</dbReference>
<accession>A0A2U9ITW8</accession>
<dbReference type="InterPro" id="IPR050118">
    <property type="entry name" value="Pur/Pyrimidine_PRTase"/>
</dbReference>
<keyword evidence="2" id="KW-0660">Purine salvage</keyword>
<dbReference type="InterPro" id="IPR000836">
    <property type="entry name" value="PRTase_dom"/>
</dbReference>
<name>A0A2U9ITW8_9CREN</name>
<evidence type="ECO:0000259" key="3">
    <source>
        <dbReference type="Pfam" id="PF00156"/>
    </source>
</evidence>
<protein>
    <submittedName>
        <fullName evidence="4">Phosphoribosyltransferase</fullName>
    </submittedName>
</protein>
<sequence>MIHDGSKTKDLRDRLLAVDLLRELKTRYTYKELSKILGLQESLLCRYVNGATVPSEQQARDLIGKVSERGFLARFFHSKIKVFPDSFIDTSELLHFPNMLRILLEGHLSTYNDTEKVVGIASNGVPFATIVAMILDKPLIIVKKHKDSIYLSYVEENIKESDSVVNSIYARKDFISKNDKILIVDDVLKTGKTLTSASRLIRKGGGVVTGAIVLVAKKESIASFNEVPVEVVFKL</sequence>
<proteinExistence type="predicted"/>
<dbReference type="GO" id="GO:0016757">
    <property type="term" value="F:glycosyltransferase activity"/>
    <property type="evidence" value="ECO:0007669"/>
    <property type="project" value="UniProtKB-KW"/>
</dbReference>
<gene>
    <name evidence="4" type="ORF">DFR87_07090</name>
</gene>
<organism evidence="4 5">
    <name type="scientific">Metallosphaera hakonensis JCM 8857 = DSM 7519</name>
    <dbReference type="NCBI Taxonomy" id="1293036"/>
    <lineage>
        <taxon>Archaea</taxon>
        <taxon>Thermoproteota</taxon>
        <taxon>Thermoprotei</taxon>
        <taxon>Sulfolobales</taxon>
        <taxon>Sulfolobaceae</taxon>
        <taxon>Metallosphaera</taxon>
    </lineage>
</organism>
<dbReference type="KEGG" id="mhk:DFR87_07090"/>
<feature type="domain" description="Phosphoribosyltransferase" evidence="3">
    <location>
        <begin position="108"/>
        <end position="221"/>
    </location>
</feature>